<keyword evidence="2" id="KW-1185">Reference proteome</keyword>
<evidence type="ECO:0008006" key="3">
    <source>
        <dbReference type="Google" id="ProtNLM"/>
    </source>
</evidence>
<name>A0A917CJR0_9GAMM</name>
<reference evidence="1" key="2">
    <citation type="submission" date="2020-09" db="EMBL/GenBank/DDBJ databases">
        <authorList>
            <person name="Sun Q."/>
            <person name="Zhou Y."/>
        </authorList>
    </citation>
    <scope>NUCLEOTIDE SEQUENCE</scope>
    <source>
        <strain evidence="1">CGMCC 1.12726</strain>
    </source>
</reference>
<protein>
    <recommendedName>
        <fullName evidence="3">BrnT family toxin</fullName>
    </recommendedName>
</protein>
<evidence type="ECO:0000313" key="1">
    <source>
        <dbReference type="EMBL" id="GGF88623.1"/>
    </source>
</evidence>
<dbReference type="Gene3D" id="3.10.450.530">
    <property type="entry name" value="Ribonuclease toxin, BrnT, of type II toxin-antitoxin system"/>
    <property type="match status" value="1"/>
</dbReference>
<dbReference type="InterPro" id="IPR007460">
    <property type="entry name" value="BrnT_toxin"/>
</dbReference>
<gene>
    <name evidence="1" type="ORF">GCM10010960_08090</name>
</gene>
<comment type="caution">
    <text evidence="1">The sequence shown here is derived from an EMBL/GenBank/DDBJ whole genome shotgun (WGS) entry which is preliminary data.</text>
</comment>
<dbReference type="Pfam" id="PF04365">
    <property type="entry name" value="BrnT_toxin"/>
    <property type="match status" value="1"/>
</dbReference>
<dbReference type="InterPro" id="IPR038573">
    <property type="entry name" value="BrnT_sf"/>
</dbReference>
<reference evidence="1" key="1">
    <citation type="journal article" date="2014" name="Int. J. Syst. Evol. Microbiol.">
        <title>Complete genome sequence of Corynebacterium casei LMG S-19264T (=DSM 44701T), isolated from a smear-ripened cheese.</title>
        <authorList>
            <consortium name="US DOE Joint Genome Institute (JGI-PGF)"/>
            <person name="Walter F."/>
            <person name="Albersmeier A."/>
            <person name="Kalinowski J."/>
            <person name="Ruckert C."/>
        </authorList>
    </citation>
    <scope>NUCLEOTIDE SEQUENCE</scope>
    <source>
        <strain evidence="1">CGMCC 1.12726</strain>
    </source>
</reference>
<dbReference type="RefSeq" id="WP_188448083.1">
    <property type="nucleotide sequence ID" value="NZ_BMFO01000002.1"/>
</dbReference>
<accession>A0A917CJR0</accession>
<dbReference type="EMBL" id="BMFO01000002">
    <property type="protein sequence ID" value="GGF88623.1"/>
    <property type="molecule type" value="Genomic_DNA"/>
</dbReference>
<dbReference type="AlphaFoldDB" id="A0A917CJR0"/>
<proteinExistence type="predicted"/>
<evidence type="ECO:0000313" key="2">
    <source>
        <dbReference type="Proteomes" id="UP000632858"/>
    </source>
</evidence>
<organism evidence="1 2">
    <name type="scientific">Arenimonas maotaiensis</name>
    <dbReference type="NCBI Taxonomy" id="1446479"/>
    <lineage>
        <taxon>Bacteria</taxon>
        <taxon>Pseudomonadati</taxon>
        <taxon>Pseudomonadota</taxon>
        <taxon>Gammaproteobacteria</taxon>
        <taxon>Lysobacterales</taxon>
        <taxon>Lysobacteraceae</taxon>
        <taxon>Arenimonas</taxon>
    </lineage>
</organism>
<dbReference type="Proteomes" id="UP000632858">
    <property type="component" value="Unassembled WGS sequence"/>
</dbReference>
<sequence length="91" mass="10560">MRVSYDPAKRRKTLDERGLDFKDAPEVFAGLTFEVEDTRRDYGETRMLCFGSLAGRLVVVGYTQRGEVRHIFSMRKANEREKNRIGAFLEV</sequence>